<dbReference type="PANTHER" id="PTHR38730">
    <property type="entry name" value="SLL7028 PROTEIN"/>
    <property type="match status" value="1"/>
</dbReference>
<evidence type="ECO:0000313" key="4">
    <source>
        <dbReference type="EMBL" id="PSO07525.1"/>
    </source>
</evidence>
<dbReference type="PANTHER" id="PTHR38730:SF1">
    <property type="entry name" value="SLL7028 PROTEIN"/>
    <property type="match status" value="1"/>
</dbReference>
<dbReference type="EMBL" id="NEXF01000235">
    <property type="protein sequence ID" value="PSO07525.1"/>
    <property type="molecule type" value="Genomic_DNA"/>
</dbReference>
<gene>
    <name evidence="4" type="ORF">B9Q04_10445</name>
</gene>
<dbReference type="Pfam" id="PF13203">
    <property type="entry name" value="DUF2201_N"/>
    <property type="match status" value="1"/>
</dbReference>
<evidence type="ECO:0000313" key="5">
    <source>
        <dbReference type="Proteomes" id="UP000242015"/>
    </source>
</evidence>
<feature type="domain" description="Putative metallopeptidase" evidence="3">
    <location>
        <begin position="127"/>
        <end position="339"/>
    </location>
</feature>
<organism evidence="4 5">
    <name type="scientific">Candidatus Marsarchaeota G2 archaeon BE_D</name>
    <dbReference type="NCBI Taxonomy" id="1978158"/>
    <lineage>
        <taxon>Archaea</taxon>
        <taxon>Candidatus Marsarchaeota</taxon>
        <taxon>Candidatus Marsarchaeota group 2</taxon>
    </lineage>
</organism>
<feature type="domain" description="VWA-like" evidence="2">
    <location>
        <begin position="354"/>
        <end position="442"/>
    </location>
</feature>
<evidence type="ECO:0000259" key="2">
    <source>
        <dbReference type="Pfam" id="PF09967"/>
    </source>
</evidence>
<reference evidence="4 5" key="1">
    <citation type="submission" date="2017-04" db="EMBL/GenBank/DDBJ databases">
        <title>Novel microbial lineages endemic to geothermal iron-oxide mats fill important gaps in the evolutionary history of Archaea.</title>
        <authorList>
            <person name="Jay Z.J."/>
            <person name="Beam J.P."/>
            <person name="Dlakic M."/>
            <person name="Rusch D.B."/>
            <person name="Kozubal M.A."/>
            <person name="Inskeep W.P."/>
        </authorList>
    </citation>
    <scope>NUCLEOTIDE SEQUENCE [LARGE SCALE GENOMIC DNA]</scope>
    <source>
        <strain evidence="4">BE_D</strain>
    </source>
</reference>
<evidence type="ECO:0000256" key="1">
    <source>
        <dbReference type="SAM" id="MobiDB-lite"/>
    </source>
</evidence>
<name>A0A2R6C9E3_9ARCH</name>
<protein>
    <recommendedName>
        <fullName evidence="6">Metallopeptidase domain-containing protein</fullName>
    </recommendedName>
</protein>
<evidence type="ECO:0008006" key="6">
    <source>
        <dbReference type="Google" id="ProtNLM"/>
    </source>
</evidence>
<feature type="region of interest" description="Disordered" evidence="1">
    <location>
        <begin position="1"/>
        <end position="77"/>
    </location>
</feature>
<dbReference type="AlphaFoldDB" id="A0A2R6C9E3"/>
<feature type="compositionally biased region" description="Polar residues" evidence="1">
    <location>
        <begin position="26"/>
        <end position="36"/>
    </location>
</feature>
<comment type="caution">
    <text evidence="4">The sequence shown here is derived from an EMBL/GenBank/DDBJ whole genome shotgun (WGS) entry which is preliminary data.</text>
</comment>
<dbReference type="InterPro" id="IPR036465">
    <property type="entry name" value="vWFA_dom_sf"/>
</dbReference>
<evidence type="ECO:0000259" key="3">
    <source>
        <dbReference type="Pfam" id="PF13203"/>
    </source>
</evidence>
<dbReference type="Pfam" id="PF09967">
    <property type="entry name" value="DUF2201"/>
    <property type="match status" value="1"/>
</dbReference>
<dbReference type="Proteomes" id="UP000242015">
    <property type="component" value="Unassembled WGS sequence"/>
</dbReference>
<feature type="compositionally biased region" description="Acidic residues" evidence="1">
    <location>
        <begin position="62"/>
        <end position="77"/>
    </location>
</feature>
<dbReference type="SUPFAM" id="SSF53300">
    <property type="entry name" value="vWA-like"/>
    <property type="match status" value="1"/>
</dbReference>
<sequence length="494" mass="54082">MSANTDNTDTHSNHADSKDNGESGGRATTNTNTGSNPRRDVDQNPGDGGALPGLTYQFSAEREEEDEDEGVGSEEEVEARLRGEYYTLAQELKTIKRYFIMMYPFLFIPLHYTPIYATTAGSGEGGVDTAAATADGKIVLNLGYWSTLTTEEKRAAVAHEVLHLVLMHNQRRGDRDHYLWNVATDAKVNSAVEKVQGTRIPKGTITLNEVANAIHLPVQLIENLSAEELYSLLAKMIPPPRIHILIATNSDLDNGKPVTRGGKAVLVKPAAAKRLPDEARRVLKEAEVFGSLAGNIPAGLQRLIDEVIERKPPWDVTLRAAATTLIHYDTTYARANRRSDLLPGYEGYKPRIWVLTDTSGSITDEELKAFLGVAKGALRHAGEIVVVPWDAEVYQPIKVTSPTQVAAALKKIQGGGGTVVLPALKWLTPKLRPADMVALLTDGEIYDLGKEETRKQLRELASHAAKAYIAWTKTKIEVQGWISAQLTVPQAKTR</sequence>
<accession>A0A2R6C9E3</accession>
<proteinExistence type="predicted"/>
<feature type="compositionally biased region" description="Basic and acidic residues" evidence="1">
    <location>
        <begin position="8"/>
        <end position="21"/>
    </location>
</feature>
<dbReference type="InterPro" id="IPR025154">
    <property type="entry name" value="Put_metallopeptidase_dom"/>
</dbReference>
<dbReference type="InterPro" id="IPR018698">
    <property type="entry name" value="VWA-like_dom"/>
</dbReference>